<reference evidence="1 2" key="1">
    <citation type="submission" date="2018-06" db="EMBL/GenBank/DDBJ databases">
        <title>Extensive metabolic versatility and redundancy in microbially diverse, dynamic hydrothermal sediments.</title>
        <authorList>
            <person name="Dombrowski N."/>
            <person name="Teske A."/>
            <person name="Baker B.J."/>
        </authorList>
    </citation>
    <scope>NUCLEOTIDE SEQUENCE [LARGE SCALE GENOMIC DNA]</scope>
    <source>
        <strain evidence="1">B10_G13</strain>
    </source>
</reference>
<gene>
    <name evidence="1" type="ORF">DRP43_03780</name>
</gene>
<dbReference type="Gene3D" id="2.50.20.10">
    <property type="entry name" value="Lipoprotein localisation LolA/LolB/LppX"/>
    <property type="match status" value="1"/>
</dbReference>
<evidence type="ECO:0008006" key="3">
    <source>
        <dbReference type="Google" id="ProtNLM"/>
    </source>
</evidence>
<organism evidence="1 2">
    <name type="scientific">candidate division TA06 bacterium</name>
    <dbReference type="NCBI Taxonomy" id="2250710"/>
    <lineage>
        <taxon>Bacteria</taxon>
        <taxon>Bacteria division TA06</taxon>
    </lineage>
</organism>
<dbReference type="AlphaFoldDB" id="A0A660SIU9"/>
<dbReference type="EMBL" id="QNBD01000156">
    <property type="protein sequence ID" value="RKX70036.1"/>
    <property type="molecule type" value="Genomic_DNA"/>
</dbReference>
<dbReference type="Proteomes" id="UP000271125">
    <property type="component" value="Unassembled WGS sequence"/>
</dbReference>
<comment type="caution">
    <text evidence="1">The sequence shown here is derived from an EMBL/GenBank/DDBJ whole genome shotgun (WGS) entry which is preliminary data.</text>
</comment>
<dbReference type="SUPFAM" id="SSF89392">
    <property type="entry name" value="Prokaryotic lipoproteins and lipoprotein localization factors"/>
    <property type="match status" value="1"/>
</dbReference>
<evidence type="ECO:0000313" key="1">
    <source>
        <dbReference type="EMBL" id="RKX70036.1"/>
    </source>
</evidence>
<accession>A0A660SIU9</accession>
<dbReference type="Pfam" id="PF03548">
    <property type="entry name" value="LolA"/>
    <property type="match status" value="1"/>
</dbReference>
<sequence>MVNLLIILTTVFSGSFIQVNINNAIKDSIEGRFYMNPPSISYIHVDHPVNQILLNNKDTLIIYYPESNEAFKIVTKNPVSEVDASGNFLPILNDEMFNKMGLILVKKDYEEGYFIKYYSPVKKTPVKYLKLSFKKNLIYTMEVIDQKDNILRKSYFGCYSLVEDKNIPFYLKTVTYTKEDSSIKIVKYSSIDIIDNVPDSIKNFEIPENAEIKVVEW</sequence>
<dbReference type="InterPro" id="IPR004564">
    <property type="entry name" value="OM_lipoprot_carrier_LolA-like"/>
</dbReference>
<protein>
    <recommendedName>
        <fullName evidence="3">Outer membrane lipoprotein carrier protein LolA</fullName>
    </recommendedName>
</protein>
<proteinExistence type="predicted"/>
<name>A0A660SIU9_UNCT6</name>
<evidence type="ECO:0000313" key="2">
    <source>
        <dbReference type="Proteomes" id="UP000271125"/>
    </source>
</evidence>
<dbReference type="InterPro" id="IPR029046">
    <property type="entry name" value="LolA/LolB/LppX"/>
</dbReference>